<dbReference type="InterPro" id="IPR022801">
    <property type="entry name" value="Ribosomal_uS4"/>
</dbReference>
<dbReference type="GO" id="GO:0003735">
    <property type="term" value="F:structural constituent of ribosome"/>
    <property type="evidence" value="ECO:0007669"/>
    <property type="project" value="InterPro"/>
</dbReference>
<dbReference type="CDD" id="cd00165">
    <property type="entry name" value="S4"/>
    <property type="match status" value="1"/>
</dbReference>
<keyword evidence="2 7" id="KW-0699">rRNA-binding</keyword>
<dbReference type="SMART" id="SM00363">
    <property type="entry name" value="S4"/>
    <property type="match status" value="1"/>
</dbReference>
<dbReference type="Gene3D" id="1.10.1050.10">
    <property type="entry name" value="Ribosomal Protein S4 Delta 41, Chain A, domain 1"/>
    <property type="match status" value="1"/>
</dbReference>
<feature type="domain" description="RNA-binding S4" evidence="8">
    <location>
        <begin position="92"/>
        <end position="153"/>
    </location>
</feature>
<dbReference type="InterPro" id="IPR036986">
    <property type="entry name" value="S4_RNA-bd_sf"/>
</dbReference>
<dbReference type="InterPro" id="IPR005709">
    <property type="entry name" value="Ribosomal_uS4_bac-type"/>
</dbReference>
<dbReference type="PANTHER" id="PTHR11831:SF4">
    <property type="entry name" value="SMALL RIBOSOMAL SUBUNIT PROTEIN US4M"/>
    <property type="match status" value="1"/>
</dbReference>
<sequence length="196" mass="22666">MGRYLGPTHKLCRREGIPICGKDNCPVKTRMSVPGQRGMVKRRLSAYGVQLREKQKVKRIYGVRERQFRRYFKEALRSKERTGEVLLQLLERRLDNIVYRIGMAKTRPHARQAIAHGLIRVNGQRVTVSSYLVAVGDKITLAKKDAVLYDEVVRPSWLKVSKRDKTAQVVALPERKDIGAEVDEKLVLEFYSRYNI</sequence>
<dbReference type="AlphaFoldDB" id="A0A1F4VBB8"/>
<dbReference type="EMBL" id="MEVC01000025">
    <property type="protein sequence ID" value="OGC53993.1"/>
    <property type="molecule type" value="Genomic_DNA"/>
</dbReference>
<dbReference type="GO" id="GO:0042274">
    <property type="term" value="P:ribosomal small subunit biogenesis"/>
    <property type="evidence" value="ECO:0007669"/>
    <property type="project" value="TreeGrafter"/>
</dbReference>
<comment type="caution">
    <text evidence="10">The sequence shown here is derived from an EMBL/GenBank/DDBJ whole genome shotgun (WGS) entry which is preliminary data.</text>
</comment>
<evidence type="ECO:0000256" key="5">
    <source>
        <dbReference type="ARBA" id="ARBA00023274"/>
    </source>
</evidence>
<dbReference type="InterPro" id="IPR001912">
    <property type="entry name" value="Ribosomal_uS4_N"/>
</dbReference>
<dbReference type="Pfam" id="PF00163">
    <property type="entry name" value="Ribosomal_S4"/>
    <property type="match status" value="1"/>
</dbReference>
<dbReference type="SMART" id="SM01390">
    <property type="entry name" value="Ribosomal_S4"/>
    <property type="match status" value="1"/>
</dbReference>
<gene>
    <name evidence="7" type="primary">rpsD</name>
    <name evidence="10" type="ORF">A2797_00480</name>
</gene>
<dbReference type="Pfam" id="PF01479">
    <property type="entry name" value="S4"/>
    <property type="match status" value="1"/>
</dbReference>
<comment type="function">
    <text evidence="7">With S5 and S12 plays an important role in translational accuracy.</text>
</comment>
<dbReference type="NCBIfam" id="TIGR01017">
    <property type="entry name" value="rpsD_bact"/>
    <property type="match status" value="1"/>
</dbReference>
<evidence type="ECO:0000256" key="7">
    <source>
        <dbReference type="HAMAP-Rule" id="MF_01306"/>
    </source>
</evidence>
<dbReference type="GO" id="GO:0006412">
    <property type="term" value="P:translation"/>
    <property type="evidence" value="ECO:0007669"/>
    <property type="project" value="UniProtKB-UniRule"/>
</dbReference>
<proteinExistence type="inferred from homology"/>
<evidence type="ECO:0000259" key="8">
    <source>
        <dbReference type="SMART" id="SM00363"/>
    </source>
</evidence>
<comment type="similarity">
    <text evidence="1 7">Belongs to the universal ribosomal protein uS4 family.</text>
</comment>
<keyword evidence="3 7" id="KW-0694">RNA-binding</keyword>
<evidence type="ECO:0000313" key="11">
    <source>
        <dbReference type="Proteomes" id="UP000179005"/>
    </source>
</evidence>
<evidence type="ECO:0000256" key="6">
    <source>
        <dbReference type="ARBA" id="ARBA00035254"/>
    </source>
</evidence>
<dbReference type="FunFam" id="3.10.290.10:FF:000001">
    <property type="entry name" value="30S ribosomal protein S4"/>
    <property type="match status" value="1"/>
</dbReference>
<evidence type="ECO:0000256" key="3">
    <source>
        <dbReference type="ARBA" id="ARBA00022884"/>
    </source>
</evidence>
<comment type="function">
    <text evidence="7">One of the primary rRNA binding proteins, it binds directly to 16S rRNA where it nucleates assembly of the body of the 30S subunit.</text>
</comment>
<dbReference type="GO" id="GO:0015935">
    <property type="term" value="C:small ribosomal subunit"/>
    <property type="evidence" value="ECO:0007669"/>
    <property type="project" value="InterPro"/>
</dbReference>
<dbReference type="PROSITE" id="PS50889">
    <property type="entry name" value="S4"/>
    <property type="match status" value="1"/>
</dbReference>
<organism evidence="10 11">
    <name type="scientific">candidate division WWE3 bacterium RIFCSPHIGHO2_01_FULL_48_15</name>
    <dbReference type="NCBI Taxonomy" id="1802619"/>
    <lineage>
        <taxon>Bacteria</taxon>
        <taxon>Katanobacteria</taxon>
    </lineage>
</organism>
<protein>
    <recommendedName>
        <fullName evidence="6 7">Small ribosomal subunit protein uS4</fullName>
    </recommendedName>
</protein>
<evidence type="ECO:0000256" key="4">
    <source>
        <dbReference type="ARBA" id="ARBA00022980"/>
    </source>
</evidence>
<accession>A0A1F4VBB8</accession>
<comment type="subunit">
    <text evidence="7">Part of the 30S ribosomal subunit. Contacts protein S5. The interaction surface between S4 and S5 is involved in control of translational fidelity.</text>
</comment>
<dbReference type="SUPFAM" id="SSF55174">
    <property type="entry name" value="Alpha-L RNA-binding motif"/>
    <property type="match status" value="1"/>
</dbReference>
<dbReference type="PANTHER" id="PTHR11831">
    <property type="entry name" value="30S 40S RIBOSOMAL PROTEIN"/>
    <property type="match status" value="1"/>
</dbReference>
<evidence type="ECO:0000313" key="10">
    <source>
        <dbReference type="EMBL" id="OGC53993.1"/>
    </source>
</evidence>
<dbReference type="HAMAP" id="MF_01306_B">
    <property type="entry name" value="Ribosomal_uS4_B"/>
    <property type="match status" value="1"/>
</dbReference>
<dbReference type="InterPro" id="IPR002942">
    <property type="entry name" value="S4_RNA-bd"/>
</dbReference>
<dbReference type="Proteomes" id="UP000179005">
    <property type="component" value="Unassembled WGS sequence"/>
</dbReference>
<dbReference type="NCBIfam" id="NF003717">
    <property type="entry name" value="PRK05327.1"/>
    <property type="match status" value="1"/>
</dbReference>
<keyword evidence="5 7" id="KW-0687">Ribonucleoprotein</keyword>
<name>A0A1F4VBB8_UNCKA</name>
<dbReference type="STRING" id="1802619.A2797_00480"/>
<evidence type="ECO:0000259" key="9">
    <source>
        <dbReference type="SMART" id="SM01390"/>
    </source>
</evidence>
<evidence type="ECO:0000256" key="1">
    <source>
        <dbReference type="ARBA" id="ARBA00007465"/>
    </source>
</evidence>
<keyword evidence="4 7" id="KW-0689">Ribosomal protein</keyword>
<feature type="domain" description="Small ribosomal subunit protein uS4 N-terminal" evidence="9">
    <location>
        <begin position="3"/>
        <end position="91"/>
    </location>
</feature>
<dbReference type="Gene3D" id="3.10.290.10">
    <property type="entry name" value="RNA-binding S4 domain"/>
    <property type="match status" value="1"/>
</dbReference>
<evidence type="ECO:0000256" key="2">
    <source>
        <dbReference type="ARBA" id="ARBA00022730"/>
    </source>
</evidence>
<dbReference type="GO" id="GO:0019843">
    <property type="term" value="F:rRNA binding"/>
    <property type="evidence" value="ECO:0007669"/>
    <property type="project" value="UniProtKB-UniRule"/>
</dbReference>
<reference evidence="10 11" key="1">
    <citation type="journal article" date="2016" name="Nat. Commun.">
        <title>Thousands of microbial genomes shed light on interconnected biogeochemical processes in an aquifer system.</title>
        <authorList>
            <person name="Anantharaman K."/>
            <person name="Brown C.T."/>
            <person name="Hug L.A."/>
            <person name="Sharon I."/>
            <person name="Castelle C.J."/>
            <person name="Probst A.J."/>
            <person name="Thomas B.C."/>
            <person name="Singh A."/>
            <person name="Wilkins M.J."/>
            <person name="Karaoz U."/>
            <person name="Brodie E.L."/>
            <person name="Williams K.H."/>
            <person name="Hubbard S.S."/>
            <person name="Banfield J.F."/>
        </authorList>
    </citation>
    <scope>NUCLEOTIDE SEQUENCE [LARGE SCALE GENOMIC DNA]</scope>
</reference>